<sequence>MKFLAFLSTIFAAFVLLVAADQENYNVAREAAVTARGSEPDKRYRYAMLEYWHATNTAEQCVTGFSHVRLVVGKFSGSDFQAEAFDMISNGQGPSGGAFTGKTAPDREYNWLANRYFKDGQYKRVSTNNQYQWAGQVRTGITNDHIQSLGEQYCRDHGTYALVGNNCYNYATWLRDQILA</sequence>
<name>A0ACC0DDR9_9PEZI</name>
<protein>
    <submittedName>
        <fullName evidence="1">Uncharacterized protein</fullName>
    </submittedName>
</protein>
<gene>
    <name evidence="1" type="ORF">F4821DRAFT_228833</name>
</gene>
<organism evidence="1 2">
    <name type="scientific">Hypoxylon rubiginosum</name>
    <dbReference type="NCBI Taxonomy" id="110542"/>
    <lineage>
        <taxon>Eukaryota</taxon>
        <taxon>Fungi</taxon>
        <taxon>Dikarya</taxon>
        <taxon>Ascomycota</taxon>
        <taxon>Pezizomycotina</taxon>
        <taxon>Sordariomycetes</taxon>
        <taxon>Xylariomycetidae</taxon>
        <taxon>Xylariales</taxon>
        <taxon>Hypoxylaceae</taxon>
        <taxon>Hypoxylon</taxon>
    </lineage>
</organism>
<evidence type="ECO:0000313" key="2">
    <source>
        <dbReference type="Proteomes" id="UP001497680"/>
    </source>
</evidence>
<dbReference type="EMBL" id="MU394290">
    <property type="protein sequence ID" value="KAI6090687.1"/>
    <property type="molecule type" value="Genomic_DNA"/>
</dbReference>
<proteinExistence type="predicted"/>
<reference evidence="1 2" key="1">
    <citation type="journal article" date="2022" name="New Phytol.">
        <title>Ecological generalism drives hyperdiversity of secondary metabolite gene clusters in xylarialean endophytes.</title>
        <authorList>
            <person name="Franco M.E.E."/>
            <person name="Wisecaver J.H."/>
            <person name="Arnold A.E."/>
            <person name="Ju Y.M."/>
            <person name="Slot J.C."/>
            <person name="Ahrendt S."/>
            <person name="Moore L.P."/>
            <person name="Eastman K.E."/>
            <person name="Scott K."/>
            <person name="Konkel Z."/>
            <person name="Mondo S.J."/>
            <person name="Kuo A."/>
            <person name="Hayes R.D."/>
            <person name="Haridas S."/>
            <person name="Andreopoulos B."/>
            <person name="Riley R."/>
            <person name="LaButti K."/>
            <person name="Pangilinan J."/>
            <person name="Lipzen A."/>
            <person name="Amirebrahimi M."/>
            <person name="Yan J."/>
            <person name="Adam C."/>
            <person name="Keymanesh K."/>
            <person name="Ng V."/>
            <person name="Louie K."/>
            <person name="Northen T."/>
            <person name="Drula E."/>
            <person name="Henrissat B."/>
            <person name="Hsieh H.M."/>
            <person name="Youens-Clark K."/>
            <person name="Lutzoni F."/>
            <person name="Miadlikowska J."/>
            <person name="Eastwood D.C."/>
            <person name="Hamelin R.C."/>
            <person name="Grigoriev I.V."/>
            <person name="U'Ren J.M."/>
        </authorList>
    </citation>
    <scope>NUCLEOTIDE SEQUENCE [LARGE SCALE GENOMIC DNA]</scope>
    <source>
        <strain evidence="1 2">ER1909</strain>
    </source>
</reference>
<evidence type="ECO:0000313" key="1">
    <source>
        <dbReference type="EMBL" id="KAI6090687.1"/>
    </source>
</evidence>
<comment type="caution">
    <text evidence="1">The sequence shown here is derived from an EMBL/GenBank/DDBJ whole genome shotgun (WGS) entry which is preliminary data.</text>
</comment>
<keyword evidence="2" id="KW-1185">Reference proteome</keyword>
<dbReference type="Proteomes" id="UP001497680">
    <property type="component" value="Unassembled WGS sequence"/>
</dbReference>
<accession>A0ACC0DDR9</accession>